<evidence type="ECO:0000259" key="13">
    <source>
        <dbReference type="PROSITE" id="PS51746"/>
    </source>
</evidence>
<dbReference type="SMART" id="SM00332">
    <property type="entry name" value="PP2Cc"/>
    <property type="match status" value="1"/>
</dbReference>
<dbReference type="CDD" id="cd00143">
    <property type="entry name" value="PP2Cc"/>
    <property type="match status" value="1"/>
</dbReference>
<dbReference type="SUPFAM" id="SSF81606">
    <property type="entry name" value="PP2C-like"/>
    <property type="match status" value="1"/>
</dbReference>
<dbReference type="SMART" id="SM00331">
    <property type="entry name" value="PP2C_SIG"/>
    <property type="match status" value="1"/>
</dbReference>
<dbReference type="InterPro" id="IPR036457">
    <property type="entry name" value="PPM-type-like_dom_sf"/>
</dbReference>
<evidence type="ECO:0000256" key="11">
    <source>
        <dbReference type="ARBA" id="ARBA00048336"/>
    </source>
</evidence>
<dbReference type="GO" id="GO:0004722">
    <property type="term" value="F:protein serine/threonine phosphatase activity"/>
    <property type="evidence" value="ECO:0007669"/>
    <property type="project" value="UniProtKB-EC"/>
</dbReference>
<dbReference type="Gene3D" id="3.60.40.10">
    <property type="entry name" value="PPM-type phosphatase domain"/>
    <property type="match status" value="1"/>
</dbReference>
<comment type="catalytic activity">
    <reaction evidence="11">
        <text>O-phospho-L-threonyl-[protein] + H2O = L-threonyl-[protein] + phosphate</text>
        <dbReference type="Rhea" id="RHEA:47004"/>
        <dbReference type="Rhea" id="RHEA-COMP:11060"/>
        <dbReference type="Rhea" id="RHEA-COMP:11605"/>
        <dbReference type="ChEBI" id="CHEBI:15377"/>
        <dbReference type="ChEBI" id="CHEBI:30013"/>
        <dbReference type="ChEBI" id="CHEBI:43474"/>
        <dbReference type="ChEBI" id="CHEBI:61977"/>
        <dbReference type="EC" id="3.1.3.16"/>
    </reaction>
</comment>
<dbReference type="GeneID" id="20087449"/>
<comment type="similarity">
    <text evidence="3 12">Belongs to the PP2C family.</text>
</comment>
<evidence type="ECO:0000313" key="14">
    <source>
        <dbReference type="EMBL" id="ETV96206.1"/>
    </source>
</evidence>
<dbReference type="Pfam" id="PF00481">
    <property type="entry name" value="PP2C"/>
    <property type="match status" value="1"/>
</dbReference>
<keyword evidence="7" id="KW-0460">Magnesium</keyword>
<evidence type="ECO:0000256" key="10">
    <source>
        <dbReference type="ARBA" id="ARBA00047761"/>
    </source>
</evidence>
<accession>A0A024TRE9</accession>
<evidence type="ECO:0000256" key="7">
    <source>
        <dbReference type="ARBA" id="ARBA00022842"/>
    </source>
</evidence>
<keyword evidence="8 12" id="KW-0904">Protein phosphatase</keyword>
<evidence type="ECO:0000256" key="6">
    <source>
        <dbReference type="ARBA" id="ARBA00022801"/>
    </source>
</evidence>
<comment type="cofactor">
    <cofactor evidence="1">
        <name>Mn(2+)</name>
        <dbReference type="ChEBI" id="CHEBI:29035"/>
    </cofactor>
</comment>
<dbReference type="PANTHER" id="PTHR13832">
    <property type="entry name" value="PROTEIN PHOSPHATASE 2C"/>
    <property type="match status" value="1"/>
</dbReference>
<keyword evidence="5" id="KW-0479">Metal-binding</keyword>
<dbReference type="AlphaFoldDB" id="A0A024TRE9"/>
<evidence type="ECO:0000256" key="4">
    <source>
        <dbReference type="ARBA" id="ARBA00013081"/>
    </source>
</evidence>
<proteinExistence type="inferred from homology"/>
<dbReference type="PROSITE" id="PS01032">
    <property type="entry name" value="PPM_1"/>
    <property type="match status" value="1"/>
</dbReference>
<dbReference type="STRING" id="157072.A0A024TRE9"/>
<dbReference type="OrthoDB" id="10264738at2759"/>
<protein>
    <recommendedName>
        <fullName evidence="4">protein-serine/threonine phosphatase</fullName>
        <ecNumber evidence="4">3.1.3.16</ecNumber>
    </recommendedName>
</protein>
<evidence type="ECO:0000256" key="9">
    <source>
        <dbReference type="ARBA" id="ARBA00023211"/>
    </source>
</evidence>
<reference evidence="14" key="1">
    <citation type="submission" date="2013-12" db="EMBL/GenBank/DDBJ databases">
        <title>The Genome Sequence of Aphanomyces invadans NJM9701.</title>
        <authorList>
            <consortium name="The Broad Institute Genomics Platform"/>
            <person name="Russ C."/>
            <person name="Tyler B."/>
            <person name="van West P."/>
            <person name="Dieguez-Uribeondo J."/>
            <person name="Young S.K."/>
            <person name="Zeng Q."/>
            <person name="Gargeya S."/>
            <person name="Fitzgerald M."/>
            <person name="Abouelleil A."/>
            <person name="Alvarado L."/>
            <person name="Chapman S.B."/>
            <person name="Gainer-Dewar J."/>
            <person name="Goldberg J."/>
            <person name="Griggs A."/>
            <person name="Gujja S."/>
            <person name="Hansen M."/>
            <person name="Howarth C."/>
            <person name="Imamovic A."/>
            <person name="Ireland A."/>
            <person name="Larimer J."/>
            <person name="McCowan C."/>
            <person name="Murphy C."/>
            <person name="Pearson M."/>
            <person name="Poon T.W."/>
            <person name="Priest M."/>
            <person name="Roberts A."/>
            <person name="Saif S."/>
            <person name="Shea T."/>
            <person name="Sykes S."/>
            <person name="Wortman J."/>
            <person name="Nusbaum C."/>
            <person name="Birren B."/>
        </authorList>
    </citation>
    <scope>NUCLEOTIDE SEQUENCE [LARGE SCALE GENOMIC DNA]</scope>
    <source>
        <strain evidence="14">NJM9701</strain>
    </source>
</reference>
<gene>
    <name evidence="14" type="ORF">H310_10399</name>
</gene>
<evidence type="ECO:0000256" key="12">
    <source>
        <dbReference type="RuleBase" id="RU003465"/>
    </source>
</evidence>
<comment type="subcellular location">
    <subcellularLocation>
        <location evidence="2">Membrane</location>
        <topology evidence="2">Peripheral membrane protein</topology>
    </subcellularLocation>
</comment>
<dbReference type="VEuPathDB" id="FungiDB:H310_10399"/>
<sequence length="353" mass="37850">MGLCQGKDTAVKAPMVTQPQIVPGSSSSTELFATAVASAKAAPRSRSNAHAAAARLYCLLAPSDPLLDDIDFVDAPDVVAMSTCIRLPGPTSPFRQVAALAVQNKSFKCRMEDTCVIQAHLPADVQLYAIYDGHGSHVVSTYLAQHFHVELIQRRLAMPGLSMESVVSDTFESIDTALESLDAADQCGSTAVVLVANGSNHITVANCGDSHCLYVTADGVVARITQDHHVRNATEVSRIKAKHGMILNHRVSGVSKVTRAFGQHDDKDFVIAKPAITTITVEPARTDDECASRGYFVLMSDGISDVLQDQEIARYVSTGLAMGWAVDIICQTLVDLCKVKRARDNMSVVLVLT</sequence>
<comment type="catalytic activity">
    <reaction evidence="10">
        <text>O-phospho-L-seryl-[protein] + H2O = L-seryl-[protein] + phosphate</text>
        <dbReference type="Rhea" id="RHEA:20629"/>
        <dbReference type="Rhea" id="RHEA-COMP:9863"/>
        <dbReference type="Rhea" id="RHEA-COMP:11604"/>
        <dbReference type="ChEBI" id="CHEBI:15377"/>
        <dbReference type="ChEBI" id="CHEBI:29999"/>
        <dbReference type="ChEBI" id="CHEBI:43474"/>
        <dbReference type="ChEBI" id="CHEBI:83421"/>
        <dbReference type="EC" id="3.1.3.16"/>
    </reaction>
</comment>
<dbReference type="GO" id="GO:0046872">
    <property type="term" value="F:metal ion binding"/>
    <property type="evidence" value="ECO:0007669"/>
    <property type="project" value="UniProtKB-KW"/>
</dbReference>
<dbReference type="RefSeq" id="XP_008874998.1">
    <property type="nucleotide sequence ID" value="XM_008876776.1"/>
</dbReference>
<evidence type="ECO:0000256" key="2">
    <source>
        <dbReference type="ARBA" id="ARBA00004170"/>
    </source>
</evidence>
<evidence type="ECO:0000256" key="8">
    <source>
        <dbReference type="ARBA" id="ARBA00022912"/>
    </source>
</evidence>
<feature type="domain" description="PPM-type phosphatase" evidence="13">
    <location>
        <begin position="96"/>
        <end position="353"/>
    </location>
</feature>
<evidence type="ECO:0000256" key="1">
    <source>
        <dbReference type="ARBA" id="ARBA00001936"/>
    </source>
</evidence>
<keyword evidence="6 12" id="KW-0378">Hydrolase</keyword>
<dbReference type="eggNOG" id="KOG0697">
    <property type="taxonomic scope" value="Eukaryota"/>
</dbReference>
<dbReference type="PROSITE" id="PS51746">
    <property type="entry name" value="PPM_2"/>
    <property type="match status" value="1"/>
</dbReference>
<dbReference type="EMBL" id="KI913977">
    <property type="protein sequence ID" value="ETV96206.1"/>
    <property type="molecule type" value="Genomic_DNA"/>
</dbReference>
<evidence type="ECO:0000256" key="3">
    <source>
        <dbReference type="ARBA" id="ARBA00006702"/>
    </source>
</evidence>
<dbReference type="EC" id="3.1.3.16" evidence="4"/>
<dbReference type="InterPro" id="IPR000222">
    <property type="entry name" value="PP2C_BS"/>
</dbReference>
<organism evidence="14">
    <name type="scientific">Aphanomyces invadans</name>
    <dbReference type="NCBI Taxonomy" id="157072"/>
    <lineage>
        <taxon>Eukaryota</taxon>
        <taxon>Sar</taxon>
        <taxon>Stramenopiles</taxon>
        <taxon>Oomycota</taxon>
        <taxon>Saprolegniomycetes</taxon>
        <taxon>Saprolegniales</taxon>
        <taxon>Verrucalvaceae</taxon>
        <taxon>Aphanomyces</taxon>
    </lineage>
</organism>
<dbReference type="InterPro" id="IPR015655">
    <property type="entry name" value="PP2C"/>
</dbReference>
<name>A0A024TRE9_9STRA</name>
<evidence type="ECO:0000256" key="5">
    <source>
        <dbReference type="ARBA" id="ARBA00022723"/>
    </source>
</evidence>
<keyword evidence="9" id="KW-0464">Manganese</keyword>
<dbReference type="GO" id="GO:0016020">
    <property type="term" value="C:membrane"/>
    <property type="evidence" value="ECO:0007669"/>
    <property type="project" value="UniProtKB-SubCell"/>
</dbReference>
<dbReference type="InterPro" id="IPR001932">
    <property type="entry name" value="PPM-type_phosphatase-like_dom"/>
</dbReference>
<dbReference type="PANTHER" id="PTHR13832:SF803">
    <property type="entry name" value="PROTEIN PHOSPHATASE 1G"/>
    <property type="match status" value="1"/>
</dbReference>